<gene>
    <name evidence="1" type="ORF">FOS08_02940</name>
</gene>
<proteinExistence type="predicted"/>
<name>A0AAJ1Z1U3_9BACI</name>
<organism evidence="1 2">
    <name type="scientific">Bacillus pseudomycoides</name>
    <dbReference type="NCBI Taxonomy" id="64104"/>
    <lineage>
        <taxon>Bacteria</taxon>
        <taxon>Bacillati</taxon>
        <taxon>Bacillota</taxon>
        <taxon>Bacilli</taxon>
        <taxon>Bacillales</taxon>
        <taxon>Bacillaceae</taxon>
        <taxon>Bacillus</taxon>
        <taxon>Bacillus cereus group</taxon>
    </lineage>
</organism>
<reference evidence="1" key="1">
    <citation type="submission" date="2019-07" db="EMBL/GenBank/DDBJ databases">
        <title>Phylogenomic Reclassification of ATCC Bacillus Strains and Various Taxa within the Genus Bacillus.</title>
        <authorList>
            <person name="Riojas M.A."/>
            <person name="Frank A.M."/>
            <person name="Fenn S.L."/>
            <person name="King S.P."/>
            <person name="Brower S.M."/>
            <person name="Hazbon M.H."/>
        </authorList>
    </citation>
    <scope>NUCLEOTIDE SEQUENCE</scope>
    <source>
        <strain evidence="1">NR-12239</strain>
    </source>
</reference>
<comment type="caution">
    <text evidence="1">The sequence shown here is derived from an EMBL/GenBank/DDBJ whole genome shotgun (WGS) entry which is preliminary data.</text>
</comment>
<protein>
    <submittedName>
        <fullName evidence="1">Uncharacterized protein</fullName>
    </submittedName>
</protein>
<sequence length="79" mass="9536">MHSFSPFIFTWHGAQKGSDRFFAWPDPLSHLKRMVFCQFFNLYSYIFDFQHISRGYTYKKSLALIFSLCFHLAWSSKRL</sequence>
<accession>A0AAJ1Z1U3</accession>
<dbReference type="Proteomes" id="UP001248134">
    <property type="component" value="Unassembled WGS sequence"/>
</dbReference>
<dbReference type="AlphaFoldDB" id="A0AAJ1Z1U3"/>
<dbReference type="EMBL" id="VLYX01000002">
    <property type="protein sequence ID" value="MDR4324936.1"/>
    <property type="molecule type" value="Genomic_DNA"/>
</dbReference>
<evidence type="ECO:0000313" key="1">
    <source>
        <dbReference type="EMBL" id="MDR4324936.1"/>
    </source>
</evidence>
<evidence type="ECO:0000313" key="2">
    <source>
        <dbReference type="Proteomes" id="UP001248134"/>
    </source>
</evidence>